<sequence length="389" mass="43548">MKTMQLIILVLLTFSVKAEWFSGSGTAVIFENNRALARQQAARQALRNVLIQAEVSLAALDLFRPEELPGELFTLHSSVPISQIIIQEEHERDGQLSITLKADIWPQANLCNDRNVAKALLLTPFSLAADSAQVGSGNIELTKEINTRFTSAIQRSPADFLIKAVTPVALFPPEQYQKFTAIKQLRSMSDNTQSQFIVSGRIRNLSFGRNPGGPFKSESWIRQFALEISLLEGVSGLLIHTKNYQTRTLWPYSITTQINAGSDQIWRSDFGIELQRLINESVDDLAKVLSCVRVRAQVIRLQGHTITISAGSRQGLRPGDIFSLLYSNSFTDSWGNNYTSNEEAKALLKVSRVYPDHAEAQFDNKSLFVPVNIRDQVQQHTIKEIYNAN</sequence>
<gene>
    <name evidence="4" type="ORF">WG68_16245</name>
</gene>
<dbReference type="Pfam" id="PF16548">
    <property type="entry name" value="FlgT_N"/>
    <property type="match status" value="1"/>
</dbReference>
<evidence type="ECO:0000259" key="3">
    <source>
        <dbReference type="Pfam" id="PF16548"/>
    </source>
</evidence>
<accession>A0A0M2V0I8</accession>
<dbReference type="Gene3D" id="3.40.50.10610">
    <property type="entry name" value="ABC-type transport auxiliary lipoprotein component"/>
    <property type="match status" value="1"/>
</dbReference>
<feature type="domain" description="Flagellar assembly protein T middle" evidence="2">
    <location>
        <begin position="111"/>
        <end position="259"/>
    </location>
</feature>
<dbReference type="InterPro" id="IPR038180">
    <property type="entry name" value="FlgT_N_sf"/>
</dbReference>
<dbReference type="Proteomes" id="UP000034228">
    <property type="component" value="Unassembled WGS sequence"/>
</dbReference>
<dbReference type="Gene3D" id="2.40.10.410">
    <property type="entry name" value="FlgT, C-terminal domain"/>
    <property type="match status" value="1"/>
</dbReference>
<dbReference type="InterPro" id="IPR032388">
    <property type="entry name" value="FlgT_C"/>
</dbReference>
<dbReference type="Pfam" id="PF16539">
    <property type="entry name" value="FlgT_M"/>
    <property type="match status" value="1"/>
</dbReference>
<dbReference type="Gene3D" id="3.30.1660.40">
    <property type="entry name" value="FlgT, N-terminal domain"/>
    <property type="match status" value="1"/>
</dbReference>
<evidence type="ECO:0000313" key="4">
    <source>
        <dbReference type="EMBL" id="KKO44367.1"/>
    </source>
</evidence>
<feature type="domain" description="Flagellar assembly protein T C-terminal" evidence="1">
    <location>
        <begin position="304"/>
        <end position="377"/>
    </location>
</feature>
<keyword evidence="5" id="KW-1185">Reference proteome</keyword>
<dbReference type="InterPro" id="IPR038165">
    <property type="entry name" value="FlgT_C_sf"/>
</dbReference>
<dbReference type="InterPro" id="IPR032386">
    <property type="entry name" value="FlgT_M"/>
</dbReference>
<proteinExistence type="predicted"/>
<dbReference type="OrthoDB" id="8778507at2"/>
<dbReference type="EMBL" id="LAHO01000017">
    <property type="protein sequence ID" value="KKO44367.1"/>
    <property type="molecule type" value="Genomic_DNA"/>
</dbReference>
<evidence type="ECO:0008006" key="6">
    <source>
        <dbReference type="Google" id="ProtNLM"/>
    </source>
</evidence>
<evidence type="ECO:0000259" key="1">
    <source>
        <dbReference type="Pfam" id="PF16538"/>
    </source>
</evidence>
<comment type="caution">
    <text evidence="4">The sequence shown here is derived from an EMBL/GenBank/DDBJ whole genome shotgun (WGS) entry which is preliminary data.</text>
</comment>
<protein>
    <recommendedName>
        <fullName evidence="6">Flagellar protein FlgT</fullName>
    </recommendedName>
</protein>
<feature type="domain" description="Flagellar assembly protein T N-terminal" evidence="3">
    <location>
        <begin position="19"/>
        <end position="106"/>
    </location>
</feature>
<dbReference type="Pfam" id="PF16538">
    <property type="entry name" value="FlgT_C"/>
    <property type="match status" value="1"/>
</dbReference>
<reference evidence="4 5" key="1">
    <citation type="submission" date="2015-03" db="EMBL/GenBank/DDBJ databases">
        <title>Draft genome sequences of two protease-producing strains of Arsukibacterium isolated from two cold and alkaline environments.</title>
        <authorList>
            <person name="Lylloff J.E."/>
            <person name="Skov L.B."/>
            <person name="Jepsen M."/>
            <person name="Hallin P.F."/>
            <person name="Sorensen S.J."/>
            <person name="Stougaard P."/>
            <person name="Glaring M.A."/>
        </authorList>
    </citation>
    <scope>NUCLEOTIDE SEQUENCE [LARGE SCALE GENOMIC DNA]</scope>
    <source>
        <strain evidence="4 5">GCM72</strain>
    </source>
</reference>
<name>A0A0M2V0I8_9GAMM</name>
<dbReference type="InterPro" id="IPR032370">
    <property type="entry name" value="FlgT_N"/>
</dbReference>
<evidence type="ECO:0000259" key="2">
    <source>
        <dbReference type="Pfam" id="PF16539"/>
    </source>
</evidence>
<organism evidence="4 5">
    <name type="scientific">Arsukibacterium ikkense</name>
    <dbReference type="NCBI Taxonomy" id="336831"/>
    <lineage>
        <taxon>Bacteria</taxon>
        <taxon>Pseudomonadati</taxon>
        <taxon>Pseudomonadota</taxon>
        <taxon>Gammaproteobacteria</taxon>
        <taxon>Chromatiales</taxon>
        <taxon>Chromatiaceae</taxon>
        <taxon>Arsukibacterium</taxon>
    </lineage>
</organism>
<evidence type="ECO:0000313" key="5">
    <source>
        <dbReference type="Proteomes" id="UP000034228"/>
    </source>
</evidence>
<dbReference type="RefSeq" id="WP_046558769.1">
    <property type="nucleotide sequence ID" value="NZ_LAHO01000017.1"/>
</dbReference>
<dbReference type="AlphaFoldDB" id="A0A0M2V0I8"/>
<dbReference type="STRING" id="336831.WG68_16245"/>